<evidence type="ECO:0000256" key="1">
    <source>
        <dbReference type="SAM" id="Coils"/>
    </source>
</evidence>
<reference evidence="2 3" key="1">
    <citation type="submission" date="2018-02" db="EMBL/GenBank/DDBJ databases">
        <title>Mycoplasma marinum and Mycoplasma todarodis sp. nov., moderately halophilic and psychrotolerant mycoplasmas isolated from cephalopods.</title>
        <authorList>
            <person name="Viver T."/>
        </authorList>
    </citation>
    <scope>NUCLEOTIDE SEQUENCE [LARGE SCALE GENOMIC DNA]</scope>
    <source>
        <strain evidence="2 3">PE</strain>
    </source>
</reference>
<keyword evidence="1" id="KW-0175">Coiled coil</keyword>
<comment type="caution">
    <text evidence="2">The sequence shown here is derived from an EMBL/GenBank/DDBJ whole genome shotgun (WGS) entry which is preliminary data.</text>
</comment>
<evidence type="ECO:0000313" key="3">
    <source>
        <dbReference type="Proteomes" id="UP000294192"/>
    </source>
</evidence>
<dbReference type="Proteomes" id="UP000294192">
    <property type="component" value="Unassembled WGS sequence"/>
</dbReference>
<feature type="non-terminal residue" evidence="2">
    <location>
        <position position="1"/>
    </location>
</feature>
<protein>
    <submittedName>
        <fullName evidence="2">Uncharacterized protein</fullName>
    </submittedName>
</protein>
<feature type="coiled-coil region" evidence="1">
    <location>
        <begin position="35"/>
        <end position="80"/>
    </location>
</feature>
<keyword evidence="3" id="KW-1185">Reference proteome</keyword>
<evidence type="ECO:0000313" key="2">
    <source>
        <dbReference type="EMBL" id="TCG10322.1"/>
    </source>
</evidence>
<accession>A0A4R0XLM0</accession>
<sequence length="137" mass="16013">FNVKYLQTKEEIIDESKTNIDHALKQANVTINDYVESAKEAFDTLKEECSNLKEQINVNVETLNQKNEKQQVILEKYIEEQISVLRDEAIHKVEKEIKSSKQTQSEIANMIAKLQIRIEKIEKTTVNNPKFSKKYNK</sequence>
<proteinExistence type="predicted"/>
<dbReference type="EMBL" id="PSZO01000068">
    <property type="protein sequence ID" value="TCG10322.1"/>
    <property type="molecule type" value="Genomic_DNA"/>
</dbReference>
<dbReference type="AlphaFoldDB" id="A0A4R0XLM0"/>
<dbReference type="RefSeq" id="WP_168388372.1">
    <property type="nucleotide sequence ID" value="NZ_PSZO01000068.1"/>
</dbReference>
<name>A0A4R0XLM0_9MOLU</name>
<organism evidence="2 3">
    <name type="scientific">Mycoplasma marinum</name>
    <dbReference type="NCBI Taxonomy" id="1937190"/>
    <lineage>
        <taxon>Bacteria</taxon>
        <taxon>Bacillati</taxon>
        <taxon>Mycoplasmatota</taxon>
        <taxon>Mollicutes</taxon>
        <taxon>Mycoplasmataceae</taxon>
        <taxon>Mycoplasma</taxon>
    </lineage>
</organism>
<gene>
    <name evidence="2" type="ORF">C4B24_04820</name>
</gene>